<dbReference type="InterPro" id="IPR013248">
    <property type="entry name" value="Psh3/Shr3"/>
</dbReference>
<gene>
    <name evidence="3" type="primary">SHR3_1</name>
    <name evidence="3" type="ORF">GRS66_000538</name>
</gene>
<dbReference type="GO" id="GO:0006888">
    <property type="term" value="P:endoplasmic reticulum to Golgi vesicle-mediated transport"/>
    <property type="evidence" value="ECO:0007669"/>
    <property type="project" value="TreeGrafter"/>
</dbReference>
<dbReference type="Pfam" id="PF08229">
    <property type="entry name" value="SHR3_chaperone"/>
    <property type="match status" value="1"/>
</dbReference>
<dbReference type="EMBL" id="CP048985">
    <property type="protein sequence ID" value="QID78333.1"/>
    <property type="molecule type" value="Genomic_DNA"/>
</dbReference>
<feature type="region of interest" description="Disordered" evidence="1">
    <location>
        <begin position="184"/>
        <end position="210"/>
    </location>
</feature>
<evidence type="ECO:0000256" key="2">
    <source>
        <dbReference type="SAM" id="Phobius"/>
    </source>
</evidence>
<evidence type="ECO:0000313" key="3">
    <source>
        <dbReference type="EMBL" id="QID78333.1"/>
    </source>
</evidence>
<evidence type="ECO:0000256" key="1">
    <source>
        <dbReference type="SAM" id="MobiDB-lite"/>
    </source>
</evidence>
<feature type="transmembrane region" description="Helical" evidence="2">
    <location>
        <begin position="62"/>
        <end position="81"/>
    </location>
</feature>
<dbReference type="PIRSF" id="PIRSF029187">
    <property type="entry name" value="Shr3_AAP_chap"/>
    <property type="match status" value="1"/>
</dbReference>
<organism evidence="3 4">
    <name type="scientific">Saccharomyces pastorianus</name>
    <name type="common">Lager yeast</name>
    <name type="synonym">Saccharomyces cerevisiae x Saccharomyces eubayanus</name>
    <dbReference type="NCBI Taxonomy" id="27292"/>
    <lineage>
        <taxon>Eukaryota</taxon>
        <taxon>Fungi</taxon>
        <taxon>Dikarya</taxon>
        <taxon>Ascomycota</taxon>
        <taxon>Saccharomycotina</taxon>
        <taxon>Saccharomycetes</taxon>
        <taxon>Saccharomycetales</taxon>
        <taxon>Saccharomycetaceae</taxon>
        <taxon>Saccharomyces</taxon>
    </lineage>
</organism>
<dbReference type="GO" id="GO:0051082">
    <property type="term" value="F:unfolded protein binding"/>
    <property type="evidence" value="ECO:0007669"/>
    <property type="project" value="TreeGrafter"/>
</dbReference>
<keyword evidence="4" id="KW-1185">Reference proteome</keyword>
<feature type="transmembrane region" description="Helical" evidence="2">
    <location>
        <begin position="132"/>
        <end position="159"/>
    </location>
</feature>
<name>A0A6C1DP33_SACPS</name>
<feature type="transmembrane region" description="Helical" evidence="2">
    <location>
        <begin position="93"/>
        <end position="112"/>
    </location>
</feature>
<feature type="compositionally biased region" description="Basic residues" evidence="1">
    <location>
        <begin position="201"/>
        <end position="210"/>
    </location>
</feature>
<feature type="transmembrane region" description="Helical" evidence="2">
    <location>
        <begin position="7"/>
        <end position="27"/>
    </location>
</feature>
<dbReference type="AlphaFoldDB" id="A0A6C1DP33"/>
<keyword evidence="2" id="KW-0472">Membrane</keyword>
<proteinExistence type="predicted"/>
<feature type="compositionally biased region" description="Basic and acidic residues" evidence="1">
    <location>
        <begin position="184"/>
        <end position="199"/>
    </location>
</feature>
<dbReference type="OrthoDB" id="5229808at2759"/>
<dbReference type="Proteomes" id="UP000501346">
    <property type="component" value="Chromosome ScIV"/>
</dbReference>
<evidence type="ECO:0000313" key="4">
    <source>
        <dbReference type="Proteomes" id="UP000501346"/>
    </source>
</evidence>
<reference evidence="3 4" key="1">
    <citation type="journal article" date="2019" name="BMC Genomics">
        <title>Chromosome level assembly and comparative genome analysis confirm lager-brewing yeasts originated from a single hybridization.</title>
        <authorList>
            <person name="Salazar A.N."/>
            <person name="Gorter de Vries A.R."/>
            <person name="van den Broek M."/>
            <person name="Brouwers N."/>
            <person name="de la Torre Cortes P."/>
            <person name="Kuijpers N.G.A."/>
            <person name="Daran J.G."/>
            <person name="Abeel T."/>
        </authorList>
    </citation>
    <scope>NUCLEOTIDE SEQUENCE [LARGE SCALE GENOMIC DNA]</scope>
    <source>
        <strain evidence="3 4">CBS 1483</strain>
    </source>
</reference>
<dbReference type="PANTHER" id="PTHR28228">
    <property type="entry name" value="SECRETORY COMPONENT PROTEIN SHR3"/>
    <property type="match status" value="1"/>
</dbReference>
<dbReference type="SMART" id="SM00786">
    <property type="entry name" value="SHR3_chaperone"/>
    <property type="match status" value="1"/>
</dbReference>
<sequence>MFSYSDFCSIGTAMILSATTFLMGVFFSNMPYDYHLLFNPNSTQEHFDLALRHYQILHETPLPVIVTLCVVAGIGLVGGTIKVFKPNPELQMFEYCSLGLYVLAICVFLTNVKTGIDCSVSHNWGEVTENQGLAVIASSNIILLVMFAGVIILQIGLWYSNWDLQKRLKEFYAEEEREAANACKKTEKVDNAKKNDNKSKGAQKRKNAKK</sequence>
<accession>A0A6C1DP33</accession>
<protein>
    <submittedName>
        <fullName evidence="3">Secretory component protein shr3</fullName>
    </submittedName>
</protein>
<keyword evidence="2" id="KW-0812">Transmembrane</keyword>
<dbReference type="GO" id="GO:0005789">
    <property type="term" value="C:endoplasmic reticulum membrane"/>
    <property type="evidence" value="ECO:0007669"/>
    <property type="project" value="TreeGrafter"/>
</dbReference>
<dbReference type="PANTHER" id="PTHR28228:SF1">
    <property type="entry name" value="SECRETORY COMPONENT PROTEIN SHR3"/>
    <property type="match status" value="1"/>
</dbReference>
<keyword evidence="2" id="KW-1133">Transmembrane helix</keyword>